<dbReference type="RefSeq" id="WP_180281757.1">
    <property type="nucleotide sequence ID" value="NZ_JABFDB010000005.1"/>
</dbReference>
<gene>
    <name evidence="3" type="ORF">HND93_09665</name>
</gene>
<sequence length="280" mass="30217">MSATNPQNEVATMTSAIGTSSTDRPLLGHTVVGSGSDVVLVLHEWLGDHSNYDTMLPALDRTAFTYVFADVRGYGLSRDLAGAYTVEEAAGDAARLMERLGHRRFHAVGHSMSGMVVQYLAAERPDAVRSLVAIAPVPACGFRTDAEGMARLRRVVEDDEALAAAIRARTAERYGEAWVAWKAGLARRASRREAMAGYLAMFTGTDFADRVRGLPVPVLAVAGWNDIAVYRPDSVRAAFAPLYPHASFETIADAGHYPMLETPPLLVSLVEGFLKRQPAG</sequence>
<dbReference type="GO" id="GO:0016787">
    <property type="term" value="F:hydrolase activity"/>
    <property type="evidence" value="ECO:0007669"/>
    <property type="project" value="UniProtKB-KW"/>
</dbReference>
<evidence type="ECO:0000313" key="3">
    <source>
        <dbReference type="EMBL" id="NYZ19980.1"/>
    </source>
</evidence>
<evidence type="ECO:0000256" key="1">
    <source>
        <dbReference type="ARBA" id="ARBA00022801"/>
    </source>
</evidence>
<dbReference type="InterPro" id="IPR000073">
    <property type="entry name" value="AB_hydrolase_1"/>
</dbReference>
<dbReference type="EMBL" id="JABFDB010000005">
    <property type="protein sequence ID" value="NYZ19980.1"/>
    <property type="molecule type" value="Genomic_DNA"/>
</dbReference>
<comment type="caution">
    <text evidence="3">The sequence shown here is derived from an EMBL/GenBank/DDBJ whole genome shotgun (WGS) entry which is preliminary data.</text>
</comment>
<dbReference type="Proteomes" id="UP000584642">
    <property type="component" value="Unassembled WGS sequence"/>
</dbReference>
<dbReference type="InterPro" id="IPR050266">
    <property type="entry name" value="AB_hydrolase_sf"/>
</dbReference>
<evidence type="ECO:0000313" key="4">
    <source>
        <dbReference type="Proteomes" id="UP000584642"/>
    </source>
</evidence>
<proteinExistence type="predicted"/>
<accession>A0ABX2T6M1</accession>
<organism evidence="3 4">
    <name type="scientific">Azospirillum oleiclasticum</name>
    <dbReference type="NCBI Taxonomy" id="2735135"/>
    <lineage>
        <taxon>Bacteria</taxon>
        <taxon>Pseudomonadati</taxon>
        <taxon>Pseudomonadota</taxon>
        <taxon>Alphaproteobacteria</taxon>
        <taxon>Rhodospirillales</taxon>
        <taxon>Azospirillaceae</taxon>
        <taxon>Azospirillum</taxon>
    </lineage>
</organism>
<dbReference type="InterPro" id="IPR029058">
    <property type="entry name" value="AB_hydrolase_fold"/>
</dbReference>
<protein>
    <submittedName>
        <fullName evidence="3">Alpha/beta fold hydrolase</fullName>
    </submittedName>
</protein>
<name>A0ABX2T6M1_9PROT</name>
<dbReference type="Pfam" id="PF00561">
    <property type="entry name" value="Abhydrolase_1"/>
    <property type="match status" value="1"/>
</dbReference>
<feature type="domain" description="AB hydrolase-1" evidence="2">
    <location>
        <begin position="38"/>
        <end position="261"/>
    </location>
</feature>
<dbReference type="SUPFAM" id="SSF53474">
    <property type="entry name" value="alpha/beta-Hydrolases"/>
    <property type="match status" value="1"/>
</dbReference>
<dbReference type="Gene3D" id="3.40.50.1820">
    <property type="entry name" value="alpha/beta hydrolase"/>
    <property type="match status" value="1"/>
</dbReference>
<keyword evidence="1 3" id="KW-0378">Hydrolase</keyword>
<evidence type="ECO:0000259" key="2">
    <source>
        <dbReference type="Pfam" id="PF00561"/>
    </source>
</evidence>
<dbReference type="PANTHER" id="PTHR43798">
    <property type="entry name" value="MONOACYLGLYCEROL LIPASE"/>
    <property type="match status" value="1"/>
</dbReference>
<keyword evidence="4" id="KW-1185">Reference proteome</keyword>
<dbReference type="PANTHER" id="PTHR43798:SF31">
    <property type="entry name" value="AB HYDROLASE SUPERFAMILY PROTEIN YCLE"/>
    <property type="match status" value="1"/>
</dbReference>
<reference evidence="3 4" key="1">
    <citation type="submission" date="2020-05" db="EMBL/GenBank/DDBJ databases">
        <title>Azospirillum oleiclasticum sp. nov, a nitrogen-fixing and heavy crude oil-emulsifying bacterium isolated from the crude oil of Yumen Oilfield.</title>
        <authorList>
            <person name="Wu D."/>
            <person name="Cai M."/>
            <person name="Zhang X."/>
        </authorList>
    </citation>
    <scope>NUCLEOTIDE SEQUENCE [LARGE SCALE GENOMIC DNA]</scope>
    <source>
        <strain evidence="3 4">ROY-1-1-2</strain>
    </source>
</reference>